<dbReference type="Pfam" id="PF12806">
    <property type="entry name" value="Acyl-CoA_dh_C"/>
    <property type="match status" value="1"/>
</dbReference>
<dbReference type="STRING" id="657014.SAMN04488092_11718"/>
<name>A0A1H9K422_9RHOB</name>
<comment type="similarity">
    <text evidence="2 10">Belongs to the acyl-CoA dehydrogenase family.</text>
</comment>
<dbReference type="InterPro" id="IPR036250">
    <property type="entry name" value="AcylCo_DH-like_C"/>
</dbReference>
<evidence type="ECO:0000256" key="5">
    <source>
        <dbReference type="ARBA" id="ARBA00023002"/>
    </source>
</evidence>
<feature type="domain" description="Acyl-CoA dehydrogenase/oxidase N-terminal" evidence="13">
    <location>
        <begin position="79"/>
        <end position="156"/>
    </location>
</feature>
<dbReference type="PANTHER" id="PTHR42803">
    <property type="entry name" value="ACYL-COA DEHYDROGENASE"/>
    <property type="match status" value="1"/>
</dbReference>
<evidence type="ECO:0000256" key="9">
    <source>
        <dbReference type="ARBA" id="ARBA00069043"/>
    </source>
</evidence>
<proteinExistence type="inferred from homology"/>
<reference evidence="15 16" key="1">
    <citation type="submission" date="2016-10" db="EMBL/GenBank/DDBJ databases">
        <authorList>
            <person name="de Groot N.N."/>
        </authorList>
    </citation>
    <scope>NUCLEOTIDE SEQUENCE [LARGE SCALE GENOMIC DNA]</scope>
    <source>
        <strain evidence="15 16">DSM 22007</strain>
    </source>
</reference>
<dbReference type="RefSeq" id="WP_090271070.1">
    <property type="nucleotide sequence ID" value="NZ_FOEP01000017.1"/>
</dbReference>
<evidence type="ECO:0000259" key="14">
    <source>
        <dbReference type="Pfam" id="PF12806"/>
    </source>
</evidence>
<dbReference type="InterPro" id="IPR009075">
    <property type="entry name" value="AcylCo_DH/oxidase_C"/>
</dbReference>
<dbReference type="InterPro" id="IPR025878">
    <property type="entry name" value="Acyl-CoA_dh-like_C_dom"/>
</dbReference>
<organism evidence="15 16">
    <name type="scientific">Thalassovita taeanensis</name>
    <dbReference type="NCBI Taxonomy" id="657014"/>
    <lineage>
        <taxon>Bacteria</taxon>
        <taxon>Pseudomonadati</taxon>
        <taxon>Pseudomonadota</taxon>
        <taxon>Alphaproteobacteria</taxon>
        <taxon>Rhodobacterales</taxon>
        <taxon>Roseobacteraceae</taxon>
        <taxon>Thalassovita</taxon>
    </lineage>
</organism>
<sequence>MTYTAPIDDMMFVIEDLCGLNSVSKLRGLEDATPDLVSAVLEESGKFAGQVLAPLNVVGDRVGLTFEDGKVHTPDGWAAAYHQLVEMGWNSPTSDPERGGMGLPTVVNACIQEMFNGANTAFQLCSVLTQGAIEAIEGYADEALKTVYLPKLVTGEWTGTMNLTEPQAGSDLAAIRSKAEPTGDHYLVSGQKIFITYGEHEMAENIIHLVLARLPDAPAGVKGISLFVVPKYLVNADGSLGQRNDVRCISIEHKLGIHASPTCALAFGDNGGATGYLVGEPNKGLQYMFAMMNNARLGVGLQAVGISELATQHAIKYAMERTQGRTTAGSEETIIGHPDIRRMLGLMKARTEAARVIAYRAATSLDFAQRSSNSEERARHQRRVDLLIPITKGWSTELGIENASLGVQIHGGMGYIEETGAAQHLRDVRITTIYEGTTGIQAIDLVGRKIQRDGGVAAMELVADMRTTARALSELSTNYADWVAICGAVMDAADKVEELTNWILAQRGSEPLAAAVTVLECFGICLGAWVMGDAAISASERIERGRCPMHAKTKLKTVQFYMNNVFPKAEALSSTVKKGAKSILDLSAADFCVDA</sequence>
<comment type="function">
    <text evidence="7">Involved in the assimilation of dimethylsulphoniopropionate (DMSP), an important compound in the fixation of carbon in marine phytoplankton, by mediating the conversion of 3-(methylthio)propanoyl-CoA (MMPA-CoA) to 3-(methylthio)acryloyl-CoA (MTA-CoA).</text>
</comment>
<dbReference type="GO" id="GO:0050660">
    <property type="term" value="F:flavin adenine dinucleotide binding"/>
    <property type="evidence" value="ECO:0007669"/>
    <property type="project" value="InterPro"/>
</dbReference>
<evidence type="ECO:0000256" key="3">
    <source>
        <dbReference type="ARBA" id="ARBA00022630"/>
    </source>
</evidence>
<dbReference type="InterPro" id="IPR013786">
    <property type="entry name" value="AcylCoA_DH/ox_N"/>
</dbReference>
<gene>
    <name evidence="15" type="ORF">SAMN04488092_11718</name>
</gene>
<dbReference type="EMBL" id="FOEP01000017">
    <property type="protein sequence ID" value="SEQ93819.1"/>
    <property type="molecule type" value="Genomic_DNA"/>
</dbReference>
<evidence type="ECO:0000256" key="8">
    <source>
        <dbReference type="ARBA" id="ARBA00066694"/>
    </source>
</evidence>
<evidence type="ECO:0000256" key="10">
    <source>
        <dbReference type="RuleBase" id="RU362125"/>
    </source>
</evidence>
<evidence type="ECO:0000256" key="2">
    <source>
        <dbReference type="ARBA" id="ARBA00009347"/>
    </source>
</evidence>
<keyword evidence="3 10" id="KW-0285">Flavoprotein</keyword>
<evidence type="ECO:0000259" key="12">
    <source>
        <dbReference type="Pfam" id="PF02770"/>
    </source>
</evidence>
<dbReference type="Proteomes" id="UP000198634">
    <property type="component" value="Unassembled WGS sequence"/>
</dbReference>
<dbReference type="InterPro" id="IPR052166">
    <property type="entry name" value="Diverse_Acyl-CoA_DH"/>
</dbReference>
<dbReference type="Pfam" id="PF02771">
    <property type="entry name" value="Acyl-CoA_dh_N"/>
    <property type="match status" value="1"/>
</dbReference>
<feature type="domain" description="Acetyl-CoA dehydrogenase-like C-terminal" evidence="14">
    <location>
        <begin position="463"/>
        <end position="586"/>
    </location>
</feature>
<protein>
    <recommendedName>
        <fullName evidence="9">3-methylmercaptopropionyl-CoA dehydrogenase</fullName>
        <ecNumber evidence="8">1.3.99.41</ecNumber>
    </recommendedName>
</protein>
<dbReference type="InterPro" id="IPR006091">
    <property type="entry name" value="Acyl-CoA_Oxase/DH_mid-dom"/>
</dbReference>
<evidence type="ECO:0000259" key="13">
    <source>
        <dbReference type="Pfam" id="PF02771"/>
    </source>
</evidence>
<evidence type="ECO:0000259" key="11">
    <source>
        <dbReference type="Pfam" id="PF00441"/>
    </source>
</evidence>
<keyword evidence="4 10" id="KW-0274">FAD</keyword>
<keyword evidence="5 10" id="KW-0560">Oxidoreductase</keyword>
<dbReference type="AlphaFoldDB" id="A0A1H9K422"/>
<evidence type="ECO:0000313" key="16">
    <source>
        <dbReference type="Proteomes" id="UP000198634"/>
    </source>
</evidence>
<dbReference type="OrthoDB" id="9807883at2"/>
<evidence type="ECO:0000256" key="6">
    <source>
        <dbReference type="ARBA" id="ARBA00051388"/>
    </source>
</evidence>
<evidence type="ECO:0000313" key="15">
    <source>
        <dbReference type="EMBL" id="SEQ93819.1"/>
    </source>
</evidence>
<dbReference type="InterPro" id="IPR046373">
    <property type="entry name" value="Acyl-CoA_Oxase/DH_mid-dom_sf"/>
</dbReference>
<dbReference type="Pfam" id="PF02770">
    <property type="entry name" value="Acyl-CoA_dh_M"/>
    <property type="match status" value="1"/>
</dbReference>
<comment type="catalytic activity">
    <reaction evidence="6">
        <text>3-(methylsulfanyl)propanoyl-CoA + oxidized [electron-transfer flavoprotein] + H(+) = 3-(methylsulfanyl)acryloyl-CoA + reduced [electron-transfer flavoprotein]</text>
        <dbReference type="Rhea" id="RHEA:52612"/>
        <dbReference type="Rhea" id="RHEA-COMP:10685"/>
        <dbReference type="Rhea" id="RHEA-COMP:10686"/>
        <dbReference type="ChEBI" id="CHEBI:15378"/>
        <dbReference type="ChEBI" id="CHEBI:57692"/>
        <dbReference type="ChEBI" id="CHEBI:58307"/>
        <dbReference type="ChEBI" id="CHEBI:82815"/>
        <dbReference type="ChEBI" id="CHEBI:84994"/>
        <dbReference type="EC" id="1.3.99.41"/>
    </reaction>
    <physiologicalReaction direction="left-to-right" evidence="6">
        <dbReference type="Rhea" id="RHEA:52613"/>
    </physiologicalReaction>
</comment>
<dbReference type="Gene3D" id="2.40.110.10">
    <property type="entry name" value="Butyryl-CoA Dehydrogenase, subunit A, domain 2"/>
    <property type="match status" value="1"/>
</dbReference>
<evidence type="ECO:0000256" key="4">
    <source>
        <dbReference type="ARBA" id="ARBA00022827"/>
    </source>
</evidence>
<dbReference type="PANTHER" id="PTHR42803:SF1">
    <property type="entry name" value="BROAD-SPECIFICITY LINEAR ACYL-COA DEHYDROGENASE FADE5"/>
    <property type="match status" value="1"/>
</dbReference>
<dbReference type="Gene3D" id="1.10.540.10">
    <property type="entry name" value="Acyl-CoA dehydrogenase/oxidase, N-terminal domain"/>
    <property type="match status" value="1"/>
</dbReference>
<accession>A0A1H9K422</accession>
<dbReference type="Pfam" id="PF00441">
    <property type="entry name" value="Acyl-CoA_dh_1"/>
    <property type="match status" value="1"/>
</dbReference>
<dbReference type="Gene3D" id="1.20.140.10">
    <property type="entry name" value="Butyryl-CoA Dehydrogenase, subunit A, domain 3"/>
    <property type="match status" value="1"/>
</dbReference>
<feature type="domain" description="Acyl-CoA dehydrogenase/oxidase C-terminal" evidence="11">
    <location>
        <begin position="282"/>
        <end position="443"/>
    </location>
</feature>
<dbReference type="FunFam" id="2.40.110.10:FF:000031">
    <property type="entry name" value="Acyl-CoA dehydrogenase, putative"/>
    <property type="match status" value="1"/>
</dbReference>
<dbReference type="SUPFAM" id="SSF56645">
    <property type="entry name" value="Acyl-CoA dehydrogenase NM domain-like"/>
    <property type="match status" value="1"/>
</dbReference>
<dbReference type="InterPro" id="IPR009100">
    <property type="entry name" value="AcylCoA_DH/oxidase_NM_dom_sf"/>
</dbReference>
<comment type="cofactor">
    <cofactor evidence="1 10">
        <name>FAD</name>
        <dbReference type="ChEBI" id="CHEBI:57692"/>
    </cofactor>
</comment>
<dbReference type="EC" id="1.3.99.41" evidence="8"/>
<feature type="domain" description="Acyl-CoA oxidase/dehydrogenase middle" evidence="12">
    <location>
        <begin position="161"/>
        <end position="268"/>
    </location>
</feature>
<dbReference type="SUPFAM" id="SSF47203">
    <property type="entry name" value="Acyl-CoA dehydrogenase C-terminal domain-like"/>
    <property type="match status" value="1"/>
</dbReference>
<evidence type="ECO:0000256" key="7">
    <source>
        <dbReference type="ARBA" id="ARBA00058683"/>
    </source>
</evidence>
<dbReference type="InterPro" id="IPR037069">
    <property type="entry name" value="AcylCoA_DH/ox_N_sf"/>
</dbReference>
<dbReference type="GO" id="GO:0016627">
    <property type="term" value="F:oxidoreductase activity, acting on the CH-CH group of donors"/>
    <property type="evidence" value="ECO:0007669"/>
    <property type="project" value="InterPro"/>
</dbReference>
<evidence type="ECO:0000256" key="1">
    <source>
        <dbReference type="ARBA" id="ARBA00001974"/>
    </source>
</evidence>
<keyword evidence="16" id="KW-1185">Reference proteome</keyword>